<name>A0ABX8WL99_9GAMM</name>
<comment type="similarity">
    <text evidence="1">Belongs to the barstar family.</text>
</comment>
<evidence type="ECO:0000313" key="3">
    <source>
        <dbReference type="EMBL" id="QYR52405.1"/>
    </source>
</evidence>
<protein>
    <submittedName>
        <fullName evidence="3">Barstar family protein</fullName>
    </submittedName>
</protein>
<proteinExistence type="inferred from homology"/>
<gene>
    <name evidence="3" type="ORF">H8L67_07305</name>
</gene>
<dbReference type="Gene3D" id="3.30.370.10">
    <property type="entry name" value="Barstar-like"/>
    <property type="match status" value="1"/>
</dbReference>
<dbReference type="RefSeq" id="WP_220379191.1">
    <property type="nucleotide sequence ID" value="NZ_CP080544.1"/>
</dbReference>
<dbReference type="SUPFAM" id="SSF52038">
    <property type="entry name" value="Barstar-related"/>
    <property type="match status" value="1"/>
</dbReference>
<keyword evidence="4" id="KW-1185">Reference proteome</keyword>
<organism evidence="3 4">
    <name type="scientific">Lysobacter soyae</name>
    <dbReference type="NCBI Taxonomy" id="2764185"/>
    <lineage>
        <taxon>Bacteria</taxon>
        <taxon>Pseudomonadati</taxon>
        <taxon>Pseudomonadota</taxon>
        <taxon>Gammaproteobacteria</taxon>
        <taxon>Lysobacterales</taxon>
        <taxon>Lysobacteraceae</taxon>
        <taxon>Lysobacter</taxon>
    </lineage>
</organism>
<reference evidence="3 4" key="1">
    <citation type="submission" date="2021-08" db="EMBL/GenBank/DDBJ databases">
        <title>Lysobacter sp. strain CJ11 Genome sequencing and assembly.</title>
        <authorList>
            <person name="Kim I."/>
        </authorList>
    </citation>
    <scope>NUCLEOTIDE SEQUENCE [LARGE SCALE GENOMIC DNA]</scope>
    <source>
        <strain evidence="3 4">CJ11</strain>
    </source>
</reference>
<dbReference type="InterPro" id="IPR035905">
    <property type="entry name" value="Barstar-like_sf"/>
</dbReference>
<dbReference type="Pfam" id="PF01337">
    <property type="entry name" value="Barstar"/>
    <property type="match status" value="1"/>
</dbReference>
<evidence type="ECO:0000256" key="1">
    <source>
        <dbReference type="ARBA" id="ARBA00006845"/>
    </source>
</evidence>
<feature type="domain" description="Barstar (barnase inhibitor)" evidence="2">
    <location>
        <begin position="48"/>
        <end position="137"/>
    </location>
</feature>
<dbReference type="EMBL" id="CP080544">
    <property type="protein sequence ID" value="QYR52405.1"/>
    <property type="molecule type" value="Genomic_DNA"/>
</dbReference>
<evidence type="ECO:0000259" key="2">
    <source>
        <dbReference type="Pfam" id="PF01337"/>
    </source>
</evidence>
<evidence type="ECO:0000313" key="4">
    <source>
        <dbReference type="Proteomes" id="UP000824755"/>
    </source>
</evidence>
<dbReference type="InterPro" id="IPR000468">
    <property type="entry name" value="Barstar"/>
</dbReference>
<sequence length="145" mass="16212">MTASDDALPFAPPDLLHGHAISLIDRHQVPDLLKACAELEITPIEVLVRGSLDKQTLLQAFAQGMRYPDFENFGFNWDAFEDAINDLSWLPGSGFAVVFKTQDQAARSDQDDLHMLREILTQAHVNWAASEVPFRTYVVNGSPHH</sequence>
<accession>A0ABX8WL99</accession>
<dbReference type="Proteomes" id="UP000824755">
    <property type="component" value="Chromosome"/>
</dbReference>